<proteinExistence type="predicted"/>
<evidence type="ECO:0000259" key="7">
    <source>
        <dbReference type="PROSITE" id="PS50157"/>
    </source>
</evidence>
<feature type="compositionally biased region" description="Polar residues" evidence="6">
    <location>
        <begin position="196"/>
        <end position="211"/>
    </location>
</feature>
<dbReference type="SMART" id="SM00355">
    <property type="entry name" value="ZnF_C2H2"/>
    <property type="match status" value="6"/>
</dbReference>
<dbReference type="GO" id="GO:0008270">
    <property type="term" value="F:zinc ion binding"/>
    <property type="evidence" value="ECO:0007669"/>
    <property type="project" value="UniProtKB-KW"/>
</dbReference>
<dbReference type="InterPro" id="IPR013087">
    <property type="entry name" value="Znf_C2H2_type"/>
</dbReference>
<evidence type="ECO:0000256" key="1">
    <source>
        <dbReference type="ARBA" id="ARBA00022723"/>
    </source>
</evidence>
<evidence type="ECO:0000313" key="8">
    <source>
        <dbReference type="EMBL" id="KAG7167549.1"/>
    </source>
</evidence>
<keyword evidence="3 5" id="KW-0863">Zinc-finger</keyword>
<dbReference type="Gene3D" id="3.30.160.60">
    <property type="entry name" value="Classic Zinc Finger"/>
    <property type="match status" value="1"/>
</dbReference>
<organism evidence="8 9">
    <name type="scientific">Homarus americanus</name>
    <name type="common">American lobster</name>
    <dbReference type="NCBI Taxonomy" id="6706"/>
    <lineage>
        <taxon>Eukaryota</taxon>
        <taxon>Metazoa</taxon>
        <taxon>Ecdysozoa</taxon>
        <taxon>Arthropoda</taxon>
        <taxon>Crustacea</taxon>
        <taxon>Multicrustacea</taxon>
        <taxon>Malacostraca</taxon>
        <taxon>Eumalacostraca</taxon>
        <taxon>Eucarida</taxon>
        <taxon>Decapoda</taxon>
        <taxon>Pleocyemata</taxon>
        <taxon>Astacidea</taxon>
        <taxon>Nephropoidea</taxon>
        <taxon>Nephropidae</taxon>
        <taxon>Homarus</taxon>
    </lineage>
</organism>
<accession>A0A8J5K4T1</accession>
<evidence type="ECO:0000313" key="9">
    <source>
        <dbReference type="Proteomes" id="UP000747542"/>
    </source>
</evidence>
<feature type="domain" description="C2H2-type" evidence="7">
    <location>
        <begin position="651"/>
        <end position="678"/>
    </location>
</feature>
<evidence type="ECO:0000256" key="3">
    <source>
        <dbReference type="ARBA" id="ARBA00022771"/>
    </source>
</evidence>
<feature type="compositionally biased region" description="Polar residues" evidence="6">
    <location>
        <begin position="574"/>
        <end position="591"/>
    </location>
</feature>
<name>A0A8J5K4T1_HOMAM</name>
<dbReference type="EMBL" id="JAHLQT010021643">
    <property type="protein sequence ID" value="KAG7167549.1"/>
    <property type="molecule type" value="Genomic_DNA"/>
</dbReference>
<keyword evidence="1" id="KW-0479">Metal-binding</keyword>
<keyword evidence="2" id="KW-0677">Repeat</keyword>
<feature type="compositionally biased region" description="Low complexity" evidence="6">
    <location>
        <begin position="212"/>
        <end position="224"/>
    </location>
</feature>
<feature type="region of interest" description="Disordered" evidence="6">
    <location>
        <begin position="196"/>
        <end position="224"/>
    </location>
</feature>
<sequence length="1066" mass="118836">MSKLMGRGSTSTTHNGPGLVLECESEGLSDVQITKIQKLEDDLLKLQFMLKNGAVQNENVSVQTLVNGTAGSNITSVAATVAQPLSNGTNVFLLLQNGQMIATTGTLPTNGQTVTTTPATSFVATTSTVSVSPSNTTTDPVSKSKTSTIRTTTTSSATSIATRSTRGSIVNKNNTTNSTNSPDIQVLREMRIPTHTQSSELPTQTTSTISCGNSPPNTSGGTSPPINKFLPLLNVIARPKNTLPPAVAISLRKELDAEIKSVLFKSPQEFVEWLLTVRLIRNTQYCSIHKIPFSETPVKLTLGKFLDPKVLSSSGGYVWISECCGKKYVSVYSGSIFGSTPIDKVPPTSVLKLVYHWACQTSISNVELWVKVEKTFINKMYQYMRCISSVMLQDKVYDFGFDGTTVELGIVSLGTSTADGAKKALKVEILGLYDRIMKSYRLFAFEPEPGSSSRRFVRILKPLERVVHINAIILCDQSVDRNCLYNMNYGKGALSHLNLEQVQLVLDELCWRERYGYCAAQAYIKMVDHITYLTAQEVENPGVLHLLDFVSQKPQHNWRYKSQHIGHIEPPSPSVTSFQTGRGASDTQTPIKHTKKRTLSQKQGSSLGAPGSKVPVASVSPKFDSVALEPCYYGQKHGVANMGREENIHMFNCHICNEVFNSNLDFYSHLKFHLCHNAGVNDKFCCNYCIEHFETEEKRDNHHKFRHMQVDASCFWCRICSNPFKEDYQLIDHMTVEHYPSELPYRCELCHFATSIYFSVIDHFNKEHKETPHVQCHFCLRVKSITTTSANTFSQRMFQHLLNHSFQVWKCKSCVLSFYSKYILDEHKRRDHISCVNVKGLQRYKVPAGQNRIMFRPWVKSAPMPNQDVTYYANSQQNSIVAISSTLEVINNLKVDTNDEDKSYYCIECDESLTLENHFRVFQKCAKCSYATCCSSMISRHDQVFHPSGINKRHYNIGPPIILPQPLFCICGFSTRSGNHLARHLALCEGGRKSAYPSVSDVMVYHGDPVTGGALSLANLGLSNIAVSGILSPGTLLPSVTPDVQETREPSLDITHFMSVSMEVDD</sequence>
<dbReference type="PANTHER" id="PTHR24403:SF67">
    <property type="entry name" value="FI01116P-RELATED"/>
    <property type="match status" value="1"/>
</dbReference>
<dbReference type="PROSITE" id="PS50157">
    <property type="entry name" value="ZINC_FINGER_C2H2_2"/>
    <property type="match status" value="1"/>
</dbReference>
<keyword evidence="9" id="KW-1185">Reference proteome</keyword>
<evidence type="ECO:0000256" key="6">
    <source>
        <dbReference type="SAM" id="MobiDB-lite"/>
    </source>
</evidence>
<dbReference type="Pfam" id="PF25429">
    <property type="entry name" value="zf-POGZ"/>
    <property type="match status" value="1"/>
</dbReference>
<dbReference type="PROSITE" id="PS00028">
    <property type="entry name" value="ZINC_FINGER_C2H2_1"/>
    <property type="match status" value="4"/>
</dbReference>
<evidence type="ECO:0000256" key="5">
    <source>
        <dbReference type="PROSITE-ProRule" id="PRU00042"/>
    </source>
</evidence>
<gene>
    <name evidence="8" type="primary">Pogo-L92</name>
    <name evidence="8" type="ORF">Hamer_G013024</name>
</gene>
<feature type="region of interest" description="Disordered" evidence="6">
    <location>
        <begin position="129"/>
        <end position="161"/>
    </location>
</feature>
<dbReference type="GO" id="GO:0045944">
    <property type="term" value="P:positive regulation of transcription by RNA polymerase II"/>
    <property type="evidence" value="ECO:0007669"/>
    <property type="project" value="TreeGrafter"/>
</dbReference>
<dbReference type="GO" id="GO:0003677">
    <property type="term" value="F:DNA binding"/>
    <property type="evidence" value="ECO:0007669"/>
    <property type="project" value="UniProtKB-KW"/>
</dbReference>
<evidence type="ECO:0000256" key="2">
    <source>
        <dbReference type="ARBA" id="ARBA00022737"/>
    </source>
</evidence>
<keyword evidence="4" id="KW-0862">Zinc</keyword>
<dbReference type="InterPro" id="IPR050688">
    <property type="entry name" value="Zinc_finger/UBP_domain"/>
</dbReference>
<dbReference type="Proteomes" id="UP000747542">
    <property type="component" value="Unassembled WGS sequence"/>
</dbReference>
<dbReference type="AlphaFoldDB" id="A0A8J5K4T1"/>
<evidence type="ECO:0000256" key="4">
    <source>
        <dbReference type="ARBA" id="ARBA00022833"/>
    </source>
</evidence>
<dbReference type="InterPro" id="IPR057618">
    <property type="entry name" value="Znf_POGZ/Z280C-D-like"/>
</dbReference>
<feature type="region of interest" description="Disordered" evidence="6">
    <location>
        <begin position="570"/>
        <end position="615"/>
    </location>
</feature>
<reference evidence="8" key="1">
    <citation type="journal article" date="2021" name="Sci. Adv.">
        <title>The American lobster genome reveals insights on longevity, neural, and immune adaptations.</title>
        <authorList>
            <person name="Polinski J.M."/>
            <person name="Zimin A.V."/>
            <person name="Clark K.F."/>
            <person name="Kohn A.B."/>
            <person name="Sadowski N."/>
            <person name="Timp W."/>
            <person name="Ptitsyn A."/>
            <person name="Khanna P."/>
            <person name="Romanova D.Y."/>
            <person name="Williams P."/>
            <person name="Greenwood S.J."/>
            <person name="Moroz L.L."/>
            <person name="Walt D.R."/>
            <person name="Bodnar A.G."/>
        </authorList>
    </citation>
    <scope>NUCLEOTIDE SEQUENCE</scope>
    <source>
        <strain evidence="8">GMGI-L3</strain>
    </source>
</reference>
<dbReference type="GO" id="GO:0005634">
    <property type="term" value="C:nucleus"/>
    <property type="evidence" value="ECO:0007669"/>
    <property type="project" value="TreeGrafter"/>
</dbReference>
<protein>
    <submittedName>
        <fullName evidence="8">Pogo transposable element-like 92</fullName>
    </submittedName>
</protein>
<comment type="caution">
    <text evidence="8">The sequence shown here is derived from an EMBL/GenBank/DDBJ whole genome shotgun (WGS) entry which is preliminary data.</text>
</comment>
<dbReference type="PANTHER" id="PTHR24403">
    <property type="entry name" value="ZINC FINGER PROTEIN"/>
    <property type="match status" value="1"/>
</dbReference>